<dbReference type="OrthoDB" id="8866850at2759"/>
<dbReference type="EMBL" id="SRMA01025130">
    <property type="protein sequence ID" value="TRY98865.1"/>
    <property type="molecule type" value="Genomic_DNA"/>
</dbReference>
<evidence type="ECO:0000313" key="2">
    <source>
        <dbReference type="Proteomes" id="UP000316079"/>
    </source>
</evidence>
<dbReference type="AlphaFoldDB" id="A0A553R9L4"/>
<gene>
    <name evidence="1" type="ORF">DNTS_030257</name>
</gene>
<keyword evidence="2" id="KW-1185">Reference proteome</keyword>
<name>A0A553R9L4_9TELE</name>
<protein>
    <submittedName>
        <fullName evidence="1">Uncharacterized protein</fullName>
    </submittedName>
</protein>
<dbReference type="Proteomes" id="UP000316079">
    <property type="component" value="Unassembled WGS sequence"/>
</dbReference>
<sequence length="467" mass="53228">MDMLDMIDQMEKRRAGREENHNYFDFHQRPEKNTGCFTEQNMLLVTEQITKTVVIKLQRSTVLKSGRQKSQNVQEAEIICLSDLDTSQSDRVHELEDHASEKSSTFVKGIEAEPVQKVSLGPGAMAEDTLGNLRFITNVSESSLESQEDLMLDGSSADLTATSGPSSPHNPAYDDVRCTKCERLFAKISSKVIKSQESPKKKSRDKDPSSLSCVEWVLLKKWHPQRAHCRERGLLWTSLSRIRENSVQGFGFSDVCRNNTNCSRPHVFQRRNLHHCKYLKTMAKSKKHRKRKQHWPPVPGWNPLYKKKGLRKNTTQQLYLCVTKKQKLEVLAEEPGALVKEDLLRIPEDSSKTRICAQSTKKKEVSEGLDGTRRVLRFDQTTQTLAMEQTTIPQKSGDAANDSQEELPMDLNYFRTPQSLHNVKPNIKQRERKVSAEGETGTTNQKFGSFLAIIVKGQNRIIKESCK</sequence>
<proteinExistence type="predicted"/>
<organism evidence="1 2">
    <name type="scientific">Danionella cerebrum</name>
    <dbReference type="NCBI Taxonomy" id="2873325"/>
    <lineage>
        <taxon>Eukaryota</taxon>
        <taxon>Metazoa</taxon>
        <taxon>Chordata</taxon>
        <taxon>Craniata</taxon>
        <taxon>Vertebrata</taxon>
        <taxon>Euteleostomi</taxon>
        <taxon>Actinopterygii</taxon>
        <taxon>Neopterygii</taxon>
        <taxon>Teleostei</taxon>
        <taxon>Ostariophysi</taxon>
        <taxon>Cypriniformes</taxon>
        <taxon>Danionidae</taxon>
        <taxon>Danioninae</taxon>
        <taxon>Danionella</taxon>
    </lineage>
</organism>
<evidence type="ECO:0000313" key="1">
    <source>
        <dbReference type="EMBL" id="TRY98865.1"/>
    </source>
</evidence>
<comment type="caution">
    <text evidence="1">The sequence shown here is derived from an EMBL/GenBank/DDBJ whole genome shotgun (WGS) entry which is preliminary data.</text>
</comment>
<reference evidence="1 2" key="1">
    <citation type="journal article" date="2019" name="Sci. Data">
        <title>Hybrid genome assembly and annotation of Danionella translucida.</title>
        <authorList>
            <person name="Kadobianskyi M."/>
            <person name="Schulze L."/>
            <person name="Schuelke M."/>
            <person name="Judkewitz B."/>
        </authorList>
    </citation>
    <scope>NUCLEOTIDE SEQUENCE [LARGE SCALE GENOMIC DNA]</scope>
    <source>
        <strain evidence="1 2">Bolton</strain>
    </source>
</reference>
<accession>A0A553R9L4</accession>